<dbReference type="Gene3D" id="1.20.5.170">
    <property type="match status" value="5"/>
</dbReference>
<protein>
    <recommendedName>
        <fullName evidence="3">Trimeric autotransporter adhesin YadA-like stalk domain-containing protein</fullName>
    </recommendedName>
</protein>
<dbReference type="Proteomes" id="UP000315434">
    <property type="component" value="Unassembled WGS sequence"/>
</dbReference>
<evidence type="ECO:0000259" key="3">
    <source>
        <dbReference type="Pfam" id="PF05662"/>
    </source>
</evidence>
<dbReference type="Gene3D" id="6.10.250.2120">
    <property type="match status" value="1"/>
</dbReference>
<evidence type="ECO:0000256" key="1">
    <source>
        <dbReference type="ARBA" id="ARBA00022448"/>
    </source>
</evidence>
<dbReference type="GO" id="GO:0019867">
    <property type="term" value="C:outer membrane"/>
    <property type="evidence" value="ECO:0007669"/>
    <property type="project" value="InterPro"/>
</dbReference>
<evidence type="ECO:0000256" key="2">
    <source>
        <dbReference type="ARBA" id="ARBA00022927"/>
    </source>
</evidence>
<dbReference type="EMBL" id="SGNY01000014">
    <property type="protein sequence ID" value="TRA94475.1"/>
    <property type="molecule type" value="Genomic_DNA"/>
</dbReference>
<feature type="domain" description="Trimeric autotransporter adhesin YadA-like stalk" evidence="3">
    <location>
        <begin position="1629"/>
        <end position="1663"/>
    </location>
</feature>
<keyword evidence="2" id="KW-0653">Protein transport</keyword>
<comment type="caution">
    <text evidence="4">The sequence shown here is derived from an EMBL/GenBank/DDBJ whole genome shotgun (WGS) entry which is preliminary data.</text>
</comment>
<dbReference type="SUPFAM" id="SSF54523">
    <property type="entry name" value="Pili subunits"/>
    <property type="match status" value="1"/>
</dbReference>
<dbReference type="SUPFAM" id="SSF101967">
    <property type="entry name" value="Adhesin YadA, collagen-binding domain"/>
    <property type="match status" value="2"/>
</dbReference>
<dbReference type="GO" id="GO:0015031">
    <property type="term" value="P:protein transport"/>
    <property type="evidence" value="ECO:0007669"/>
    <property type="project" value="UniProtKB-KW"/>
</dbReference>
<dbReference type="InterPro" id="IPR011049">
    <property type="entry name" value="Serralysin-like_metalloprot_C"/>
</dbReference>
<dbReference type="RefSeq" id="WP_142843586.1">
    <property type="nucleotide sequence ID" value="NZ_SGNY01000014.1"/>
</dbReference>
<dbReference type="InterPro" id="IPR008635">
    <property type="entry name" value="Coiled_stalk_dom"/>
</dbReference>
<dbReference type="OrthoDB" id="1631723at2"/>
<dbReference type="CDD" id="cd12820">
    <property type="entry name" value="LbR_YadA-like"/>
    <property type="match status" value="1"/>
</dbReference>
<feature type="domain" description="Trimeric autotransporter adhesin YadA-like stalk" evidence="3">
    <location>
        <begin position="624"/>
        <end position="662"/>
    </location>
</feature>
<dbReference type="Gene3D" id="4.10.80.270">
    <property type="match status" value="4"/>
</dbReference>
<organism evidence="4 5">
    <name type="scientific">Rhizobium rhizogenes</name>
    <name type="common">Agrobacterium rhizogenes</name>
    <dbReference type="NCBI Taxonomy" id="359"/>
    <lineage>
        <taxon>Bacteria</taxon>
        <taxon>Pseudomonadati</taxon>
        <taxon>Pseudomonadota</taxon>
        <taxon>Alphaproteobacteria</taxon>
        <taxon>Hyphomicrobiales</taxon>
        <taxon>Rhizobiaceae</taxon>
        <taxon>Rhizobium/Agrobacterium group</taxon>
        <taxon>Rhizobium</taxon>
    </lineage>
</organism>
<feature type="domain" description="Trimeric autotransporter adhesin YadA-like stalk" evidence="3">
    <location>
        <begin position="1331"/>
        <end position="1366"/>
    </location>
</feature>
<reference evidence="4 5" key="1">
    <citation type="journal article" date="2019" name="Appl. Microbiol. Biotechnol.">
        <title>Differential efficiency of wild type rhizogenic strains for rol gene transformation of plants.</title>
        <authorList>
            <person name="Desmet S."/>
            <person name="De Keyser E."/>
            <person name="Van Vaerenbergh J."/>
            <person name="Baeyen S."/>
            <person name="Van Huylenbroeck J."/>
            <person name="Geelen D."/>
            <person name="Dhooghe E."/>
        </authorList>
    </citation>
    <scope>NUCLEOTIDE SEQUENCE [LARGE SCALE GENOMIC DNA]</scope>
    <source>
        <strain evidence="4 5">GBBC3284</strain>
    </source>
</reference>
<accession>A0A546X132</accession>
<dbReference type="Pfam" id="PF05662">
    <property type="entry name" value="YadA_stalk"/>
    <property type="match status" value="7"/>
</dbReference>
<evidence type="ECO:0000313" key="4">
    <source>
        <dbReference type="EMBL" id="TRA94475.1"/>
    </source>
</evidence>
<feature type="domain" description="Trimeric autotransporter adhesin YadA-like stalk" evidence="3">
    <location>
        <begin position="1468"/>
        <end position="1505"/>
    </location>
</feature>
<dbReference type="InterPro" id="IPR045584">
    <property type="entry name" value="Pilin-like"/>
</dbReference>
<gene>
    <name evidence="4" type="ORF">EXN68_26520</name>
</gene>
<name>A0A546X132_RHIRH</name>
<dbReference type="Gene3D" id="3.30.1300.30">
    <property type="entry name" value="GSPII I/J protein-like"/>
    <property type="match status" value="1"/>
</dbReference>
<dbReference type="Gene3D" id="2.150.10.10">
    <property type="entry name" value="Serralysin-like metalloprotease, C-terminal"/>
    <property type="match status" value="2"/>
</dbReference>
<keyword evidence="1" id="KW-0813">Transport</keyword>
<feature type="domain" description="Trimeric autotransporter adhesin YadA-like stalk" evidence="3">
    <location>
        <begin position="1107"/>
        <end position="1142"/>
    </location>
</feature>
<evidence type="ECO:0000313" key="5">
    <source>
        <dbReference type="Proteomes" id="UP000315434"/>
    </source>
</evidence>
<feature type="domain" description="Trimeric autotransporter adhesin YadA-like stalk" evidence="3">
    <location>
        <begin position="560"/>
        <end position="597"/>
    </location>
</feature>
<feature type="domain" description="Trimeric autotransporter adhesin YadA-like stalk" evidence="3">
    <location>
        <begin position="387"/>
        <end position="418"/>
    </location>
</feature>
<proteinExistence type="predicted"/>
<sequence>MKHKAQSAKTAKEKVSRFAENWFGKNADSRFARRRLFAMLRMAYRVLGIKSRRGLGLLGIAAGLGLPSASLVMANGIYINANTDGRCVSINDPQDSFAVGSPTFIQDATAYINLRNNAAECNSNNKATQTNSVLFYRPAGVNGVGATSLSLGGEIYVNGLAMLNGYVHIPMATLQMGRDTGAGFKIGSATTRTVHAGDIAIGGQASADGSVADGAAQGFAVAIGNNSEAIGTYALGVGTAAKARGQRSTAVGPSTQAEGYSALAAGRFAQAYGPNTTAVGRNAIAGIANQLTVAEGAVAVGYGARARAENAIALGRNALVEQNIRDAMALGFGATAENDFSVALGSNARTGNMVAYPTATLAGTVYNFAGGAPHAELSVGSLAQQRQITNVASGRISSESTDAINGSQLFAAFSEIGKTHSRVNDLETRMAALPAAGTNPGQTRVDESVRAAIGGGAVINEAGGLVMPQITLNSLGARVDGNGNTVPAEQPDSLLGAIAALDNEMIKNDRAIGAIIESALLWHPDKKAFDAERIVPQLDGDGRQLLDGDGNPMMVRENGKITNLAPGALTPESSDAVTGGQLSETNDRVTDLATKADRLGEDSLLWNQTSGAFDARHGTSATSKISNIADGVLVNDAVNVGQLQTVALAASTAQTAADAAKTAADNAQASANAAQTTADGAKTAADAAQGTADNALTAAGNAQTTADGAKTAADGARAAADGAQGTADNALTAAGTAQTTADGAKTTADGAKTAADAAQGTADNALAAAGNAQTTADGAKTAADGARTAADAAQGTADNALVAASAAQTTADGARVAADGAKTAADAAQGTADNALAAAGTAQTTADGAKTAADGARAAADGAKTAADAAQGTANNALAAAGTAQTTADGAKTAADGARAAADAGKSAADAAQGTADNALAAAGTAQTTADGAKTAADGARAAADGAKTAADAAQGTADNALASAGTAQTTADGAKTAADAAQGTADAALAAADTAGSQLAGIGANETVAGRIAGVGQSTADALGGGSSVNSDGTVTAPAYEIATIGADGTAQDPTVHHNVGDAISALDGNIDTVNTRVDDLADDSLLWSEEEGAFSASHALEKTSRIANVTAGVAETDAVNLGQLDSVRNAADAAQIAATAAQGTADTALRAAGTAQQAAQGAETAAGAAQTSANAAQVVADNALAAAGAAQNTADTARDAAATAQNTANAALAAAGNASSQLAGVGADETVVGRIADLGQSTADALGGGAAVNSDGTVTAPSYGIATITPDGTKQDPTAHNNVGDALSALDGNIDTVNSRVDNLAGDSLLWSDDEGAFSATHGNEKTSRIANVAAGVADTDAVNFGQLEAINKRVSDAFDLTEESSQQVDGLKEALVQALGGAAVLNADGSVAAPAYGVGTISPDGTVQSPTIFSNVGDALGSLRGNVEVVNSRIDNLADESLRWDAGEGAFSASHGDDKTNRVGNVAAGTRDTDAVNVGQLNAVSDATNAAQGTADGAMAAATAAQSQLVGIGPNETVAARIAEVGRSAANALGGGVTTNSDGTLTTPAYEIAMIGADGTTQGQRLYNNTGSALAALGDNIGTVNTRVDDLAEAQAASLTYDATPNGSRANSVTLLGGDPNAPVLIRNVAMGVDEQDGVNVRQLKQAQQELEAQDRQRATEARAYVDQSNVDTLVAGKSYADEVGSNTLTTSMQYTDQYVGSLAGDMNEGFNRLSSSINEVRGEARQAAAIGLAAASLRFDDRPGKLSLAVGAGAWRGAGAGAFGLGYTSETGNMRMNVSGVMTEGNFGVGAGLSFTLN</sequence>